<accession>A0AAD6M691</accession>
<name>A0AAD6M691_9ROSI</name>
<evidence type="ECO:0000313" key="2">
    <source>
        <dbReference type="EMBL" id="KAJ6979753.1"/>
    </source>
</evidence>
<comment type="caution">
    <text evidence="2">The sequence shown here is derived from an EMBL/GenBank/DDBJ whole genome shotgun (WGS) entry which is preliminary data.</text>
</comment>
<keyword evidence="3" id="KW-1185">Reference proteome</keyword>
<organism evidence="2 3">
    <name type="scientific">Populus alba x Populus x berolinensis</name>
    <dbReference type="NCBI Taxonomy" id="444605"/>
    <lineage>
        <taxon>Eukaryota</taxon>
        <taxon>Viridiplantae</taxon>
        <taxon>Streptophyta</taxon>
        <taxon>Embryophyta</taxon>
        <taxon>Tracheophyta</taxon>
        <taxon>Spermatophyta</taxon>
        <taxon>Magnoliopsida</taxon>
        <taxon>eudicotyledons</taxon>
        <taxon>Gunneridae</taxon>
        <taxon>Pentapetalae</taxon>
        <taxon>rosids</taxon>
        <taxon>fabids</taxon>
        <taxon>Malpighiales</taxon>
        <taxon>Salicaceae</taxon>
        <taxon>Saliceae</taxon>
        <taxon>Populus</taxon>
    </lineage>
</organism>
<keyword evidence="1" id="KW-0812">Transmembrane</keyword>
<protein>
    <submittedName>
        <fullName evidence="2">Uncharacterized protein</fullName>
    </submittedName>
</protein>
<keyword evidence="1" id="KW-0472">Membrane</keyword>
<dbReference type="AlphaFoldDB" id="A0AAD6M691"/>
<reference evidence="2" key="1">
    <citation type="journal article" date="2023" name="Mol. Ecol. Resour.">
        <title>Chromosome-level genome assembly of a triploid poplar Populus alba 'Berolinensis'.</title>
        <authorList>
            <person name="Chen S."/>
            <person name="Yu Y."/>
            <person name="Wang X."/>
            <person name="Wang S."/>
            <person name="Zhang T."/>
            <person name="Zhou Y."/>
            <person name="He R."/>
            <person name="Meng N."/>
            <person name="Wang Y."/>
            <person name="Liu W."/>
            <person name="Liu Z."/>
            <person name="Liu J."/>
            <person name="Guo Q."/>
            <person name="Huang H."/>
            <person name="Sederoff R.R."/>
            <person name="Wang G."/>
            <person name="Qu G."/>
            <person name="Chen S."/>
        </authorList>
    </citation>
    <scope>NUCLEOTIDE SEQUENCE</scope>
    <source>
        <strain evidence="2">SC-2020</strain>
    </source>
</reference>
<gene>
    <name evidence="2" type="ORF">NC653_027790</name>
</gene>
<dbReference type="Proteomes" id="UP001164929">
    <property type="component" value="Chromosome 11"/>
</dbReference>
<keyword evidence="1" id="KW-1133">Transmembrane helix</keyword>
<proteinExistence type="predicted"/>
<sequence>MEKRLFIHYMLSSCLSFVSPLLFPFSFAVTFIFFLILYEAMEYKRRKWRREGMYKTTVRDLKTEELDLLGCEMFIHCMLGPEMASTF</sequence>
<dbReference type="EMBL" id="JAQIZT010000011">
    <property type="protein sequence ID" value="KAJ6979753.1"/>
    <property type="molecule type" value="Genomic_DNA"/>
</dbReference>
<feature type="transmembrane region" description="Helical" evidence="1">
    <location>
        <begin position="20"/>
        <end position="40"/>
    </location>
</feature>
<evidence type="ECO:0000313" key="3">
    <source>
        <dbReference type="Proteomes" id="UP001164929"/>
    </source>
</evidence>
<evidence type="ECO:0000256" key="1">
    <source>
        <dbReference type="SAM" id="Phobius"/>
    </source>
</evidence>